<protein>
    <submittedName>
        <fullName evidence="1">Uncharacterized protein</fullName>
    </submittedName>
</protein>
<comment type="caution">
    <text evidence="1">The sequence shown here is derived from an EMBL/GenBank/DDBJ whole genome shotgun (WGS) entry which is preliminary data.</text>
</comment>
<accession>A0A0F9S281</accession>
<proteinExistence type="predicted"/>
<name>A0A0F9S281_9ZZZZ</name>
<evidence type="ECO:0000313" key="1">
    <source>
        <dbReference type="EMBL" id="KKN61194.1"/>
    </source>
</evidence>
<reference evidence="1" key="1">
    <citation type="journal article" date="2015" name="Nature">
        <title>Complex archaea that bridge the gap between prokaryotes and eukaryotes.</title>
        <authorList>
            <person name="Spang A."/>
            <person name="Saw J.H."/>
            <person name="Jorgensen S.L."/>
            <person name="Zaremba-Niedzwiedzka K."/>
            <person name="Martijn J."/>
            <person name="Lind A.E."/>
            <person name="van Eijk R."/>
            <person name="Schleper C."/>
            <person name="Guy L."/>
            <person name="Ettema T.J."/>
        </authorList>
    </citation>
    <scope>NUCLEOTIDE SEQUENCE</scope>
</reference>
<dbReference type="AlphaFoldDB" id="A0A0F9S281"/>
<dbReference type="EMBL" id="LAZR01000667">
    <property type="protein sequence ID" value="KKN61194.1"/>
    <property type="molecule type" value="Genomic_DNA"/>
</dbReference>
<organism evidence="1">
    <name type="scientific">marine sediment metagenome</name>
    <dbReference type="NCBI Taxonomy" id="412755"/>
    <lineage>
        <taxon>unclassified sequences</taxon>
        <taxon>metagenomes</taxon>
        <taxon>ecological metagenomes</taxon>
    </lineage>
</organism>
<gene>
    <name evidence="1" type="ORF">LCGC14_0524350</name>
</gene>
<sequence length="77" mass="9088">MLLNKEYLDSLKTGKHNRNMMWVGLNLNNIGESIMDVYKRGDLSKLPNFKQEIVDFVKPYLDKTKELKQRIGLDKFL</sequence>